<feature type="region of interest" description="Disordered" evidence="1">
    <location>
        <begin position="218"/>
        <end position="260"/>
    </location>
</feature>
<dbReference type="Proteomes" id="UP001287356">
    <property type="component" value="Unassembled WGS sequence"/>
</dbReference>
<dbReference type="AlphaFoldDB" id="A0AAE0N3G6"/>
<evidence type="ECO:0000313" key="3">
    <source>
        <dbReference type="Proteomes" id="UP001287356"/>
    </source>
</evidence>
<accession>A0AAE0N3G6</accession>
<proteinExistence type="predicted"/>
<comment type="caution">
    <text evidence="2">The sequence shown here is derived from an EMBL/GenBank/DDBJ whole genome shotgun (WGS) entry which is preliminary data.</text>
</comment>
<reference evidence="2" key="2">
    <citation type="submission" date="2023-06" db="EMBL/GenBank/DDBJ databases">
        <authorList>
            <consortium name="Lawrence Berkeley National Laboratory"/>
            <person name="Haridas S."/>
            <person name="Hensen N."/>
            <person name="Bonometti L."/>
            <person name="Westerberg I."/>
            <person name="Brannstrom I.O."/>
            <person name="Guillou S."/>
            <person name="Cros-Aarteil S."/>
            <person name="Calhoun S."/>
            <person name="Kuo A."/>
            <person name="Mondo S."/>
            <person name="Pangilinan J."/>
            <person name="Riley R."/>
            <person name="Labutti K."/>
            <person name="Andreopoulos B."/>
            <person name="Lipzen A."/>
            <person name="Chen C."/>
            <person name="Yanf M."/>
            <person name="Daum C."/>
            <person name="Ng V."/>
            <person name="Clum A."/>
            <person name="Steindorff A."/>
            <person name="Ohm R."/>
            <person name="Martin F."/>
            <person name="Silar P."/>
            <person name="Natvig D."/>
            <person name="Lalanne C."/>
            <person name="Gautier V."/>
            <person name="Ament-Velasquez S.L."/>
            <person name="Kruys A."/>
            <person name="Hutchinson M.I."/>
            <person name="Powell A.J."/>
            <person name="Barry K."/>
            <person name="Miller A.N."/>
            <person name="Grigoriev I.V."/>
            <person name="Debuchy R."/>
            <person name="Gladieux P."/>
            <person name="Thoren M.H."/>
            <person name="Johannesson H."/>
        </authorList>
    </citation>
    <scope>NUCLEOTIDE SEQUENCE</scope>
    <source>
        <strain evidence="2">CBS 958.72</strain>
    </source>
</reference>
<organism evidence="2 3">
    <name type="scientific">Lasiosphaeria ovina</name>
    <dbReference type="NCBI Taxonomy" id="92902"/>
    <lineage>
        <taxon>Eukaryota</taxon>
        <taxon>Fungi</taxon>
        <taxon>Dikarya</taxon>
        <taxon>Ascomycota</taxon>
        <taxon>Pezizomycotina</taxon>
        <taxon>Sordariomycetes</taxon>
        <taxon>Sordariomycetidae</taxon>
        <taxon>Sordariales</taxon>
        <taxon>Lasiosphaeriaceae</taxon>
        <taxon>Lasiosphaeria</taxon>
    </lineage>
</organism>
<keyword evidence="3" id="KW-1185">Reference proteome</keyword>
<feature type="region of interest" description="Disordered" evidence="1">
    <location>
        <begin position="1"/>
        <end position="57"/>
    </location>
</feature>
<gene>
    <name evidence="2" type="ORF">B0T24DRAFT_668958</name>
</gene>
<name>A0AAE0N3G6_9PEZI</name>
<dbReference type="EMBL" id="JAULSN010000006">
    <property type="protein sequence ID" value="KAK3369521.1"/>
    <property type="molecule type" value="Genomic_DNA"/>
</dbReference>
<feature type="compositionally biased region" description="Low complexity" evidence="1">
    <location>
        <begin position="223"/>
        <end position="255"/>
    </location>
</feature>
<evidence type="ECO:0000313" key="2">
    <source>
        <dbReference type="EMBL" id="KAK3369521.1"/>
    </source>
</evidence>
<evidence type="ECO:0000256" key="1">
    <source>
        <dbReference type="SAM" id="MobiDB-lite"/>
    </source>
</evidence>
<sequence>MAPSESSATRPGPASTPTPAQTPASPASQSQAIPERPPQPGATGPSSSTAGALPLPSPPVPVASRLATEVFSLAVTGDLKSTTKSNAPLDAQSIAKLATSIPAIFSQRTSVKSSCTWVRPTFAAALYTVEDGTGTDSSTVSVLVAHYTDASAAQGAMRQHLAMFDGNVGLVTKKPDRPLGQVSIQTGTGVFWVRDAIWVRVEAVPSFGPARASKTLDLPLHPAAPASPGSTTAGAPGTTAGRTTTTTPASGSDTAKPSGSAPAVSVLDKVLALASALDTHLTKFAVPAAAQLKPNTTVKTSSWKGKRGAQFSFQLVDAKGTHAVKTCEPVAGDRGARNLVSLVRNGSAEGEYAFLACQEGKGKVNLLMARADTLAVGVAEVTVEVVAK</sequence>
<reference evidence="2" key="1">
    <citation type="journal article" date="2023" name="Mol. Phylogenet. Evol.">
        <title>Genome-scale phylogeny and comparative genomics of the fungal order Sordariales.</title>
        <authorList>
            <person name="Hensen N."/>
            <person name="Bonometti L."/>
            <person name="Westerberg I."/>
            <person name="Brannstrom I.O."/>
            <person name="Guillou S."/>
            <person name="Cros-Aarteil S."/>
            <person name="Calhoun S."/>
            <person name="Haridas S."/>
            <person name="Kuo A."/>
            <person name="Mondo S."/>
            <person name="Pangilinan J."/>
            <person name="Riley R."/>
            <person name="LaButti K."/>
            <person name="Andreopoulos B."/>
            <person name="Lipzen A."/>
            <person name="Chen C."/>
            <person name="Yan M."/>
            <person name="Daum C."/>
            <person name="Ng V."/>
            <person name="Clum A."/>
            <person name="Steindorff A."/>
            <person name="Ohm R.A."/>
            <person name="Martin F."/>
            <person name="Silar P."/>
            <person name="Natvig D.O."/>
            <person name="Lalanne C."/>
            <person name="Gautier V."/>
            <person name="Ament-Velasquez S.L."/>
            <person name="Kruys A."/>
            <person name="Hutchinson M.I."/>
            <person name="Powell A.J."/>
            <person name="Barry K."/>
            <person name="Miller A.N."/>
            <person name="Grigoriev I.V."/>
            <person name="Debuchy R."/>
            <person name="Gladieux P."/>
            <person name="Hiltunen Thoren M."/>
            <person name="Johannesson H."/>
        </authorList>
    </citation>
    <scope>NUCLEOTIDE SEQUENCE</scope>
    <source>
        <strain evidence="2">CBS 958.72</strain>
    </source>
</reference>
<feature type="compositionally biased region" description="Low complexity" evidence="1">
    <location>
        <begin position="13"/>
        <end position="32"/>
    </location>
</feature>
<protein>
    <submittedName>
        <fullName evidence="2">Uncharacterized protein</fullName>
    </submittedName>
</protein>